<accession>A0ABS1DKB2</accession>
<gene>
    <name evidence="5" type="ORF">CKO28_18010</name>
</gene>
<evidence type="ECO:0000313" key="6">
    <source>
        <dbReference type="Proteomes" id="UP001296873"/>
    </source>
</evidence>
<keyword evidence="1" id="KW-0963">Cytoplasm</keyword>
<sequence>MGSRSFARAVFHQSTCVSEVLTQSATVAKGRRLVHQPYFLTVHDLVSFARSRGILCQGRGSAANSAVCYCLGITSLDLSHQLGRLNDGGTGRLEPECRSFH</sequence>
<comment type="caution">
    <text evidence="5">The sequence shown here is derived from an EMBL/GenBank/DDBJ whole genome shotgun (WGS) entry which is preliminary data.</text>
</comment>
<dbReference type="PANTHER" id="PTHR32294">
    <property type="entry name" value="DNA POLYMERASE III SUBUNIT ALPHA"/>
    <property type="match status" value="1"/>
</dbReference>
<evidence type="ECO:0000259" key="4">
    <source>
        <dbReference type="Pfam" id="PF07733"/>
    </source>
</evidence>
<feature type="domain" description="Bacterial DNA polymerase III alpha subunit NTPase" evidence="4">
    <location>
        <begin position="35"/>
        <end position="77"/>
    </location>
</feature>
<dbReference type="Proteomes" id="UP001296873">
    <property type="component" value="Unassembled WGS sequence"/>
</dbReference>
<proteinExistence type="predicted"/>
<reference evidence="5 6" key="1">
    <citation type="journal article" date="2020" name="Microorganisms">
        <title>Osmotic Adaptation and Compatible Solute Biosynthesis of Phototrophic Bacteria as Revealed from Genome Analyses.</title>
        <authorList>
            <person name="Imhoff J.F."/>
            <person name="Rahn T."/>
            <person name="Kunzel S."/>
            <person name="Keller A."/>
            <person name="Neulinger S.C."/>
        </authorList>
    </citation>
    <scope>NUCLEOTIDE SEQUENCE [LARGE SCALE GENOMIC DNA]</scope>
    <source>
        <strain evidence="5 6">DSM 9895</strain>
    </source>
</reference>
<dbReference type="InterPro" id="IPR011708">
    <property type="entry name" value="DNA_pol3_alpha_NTPase_dom"/>
</dbReference>
<keyword evidence="6" id="KW-1185">Reference proteome</keyword>
<organism evidence="5 6">
    <name type="scientific">Rhodovibrio sodomensis</name>
    <dbReference type="NCBI Taxonomy" id="1088"/>
    <lineage>
        <taxon>Bacteria</taxon>
        <taxon>Pseudomonadati</taxon>
        <taxon>Pseudomonadota</taxon>
        <taxon>Alphaproteobacteria</taxon>
        <taxon>Rhodospirillales</taxon>
        <taxon>Rhodovibrionaceae</taxon>
        <taxon>Rhodovibrio</taxon>
    </lineage>
</organism>
<keyword evidence="2" id="KW-0227">DNA damage</keyword>
<dbReference type="PANTHER" id="PTHR32294:SF4">
    <property type="entry name" value="ERROR-PRONE DNA POLYMERASE"/>
    <property type="match status" value="1"/>
</dbReference>
<evidence type="ECO:0000256" key="2">
    <source>
        <dbReference type="ARBA" id="ARBA00022763"/>
    </source>
</evidence>
<protein>
    <recommendedName>
        <fullName evidence="4">Bacterial DNA polymerase III alpha subunit NTPase domain-containing protein</fullName>
    </recommendedName>
</protein>
<dbReference type="Pfam" id="PF07733">
    <property type="entry name" value="DNA_pol3_alpha"/>
    <property type="match status" value="1"/>
</dbReference>
<keyword evidence="3" id="KW-0234">DNA repair</keyword>
<evidence type="ECO:0000256" key="3">
    <source>
        <dbReference type="ARBA" id="ARBA00023204"/>
    </source>
</evidence>
<evidence type="ECO:0000256" key="1">
    <source>
        <dbReference type="ARBA" id="ARBA00022490"/>
    </source>
</evidence>
<dbReference type="EMBL" id="NRRL01000067">
    <property type="protein sequence ID" value="MBK1669933.1"/>
    <property type="molecule type" value="Genomic_DNA"/>
</dbReference>
<evidence type="ECO:0000313" key="5">
    <source>
        <dbReference type="EMBL" id="MBK1669933.1"/>
    </source>
</evidence>
<dbReference type="InterPro" id="IPR004805">
    <property type="entry name" value="DnaE2/DnaE/PolC"/>
</dbReference>
<name>A0ABS1DKB2_9PROT</name>